<evidence type="ECO:0000256" key="1">
    <source>
        <dbReference type="ARBA" id="ARBA00023186"/>
    </source>
</evidence>
<evidence type="ECO:0000256" key="2">
    <source>
        <dbReference type="SAM" id="MobiDB-lite"/>
    </source>
</evidence>
<feature type="domain" description="J" evidence="3">
    <location>
        <begin position="4"/>
        <end position="68"/>
    </location>
</feature>
<dbReference type="InterPro" id="IPR008971">
    <property type="entry name" value="HSP40/DnaJ_pept-bd"/>
</dbReference>
<feature type="region of interest" description="Disordered" evidence="2">
    <location>
        <begin position="121"/>
        <end position="142"/>
    </location>
</feature>
<dbReference type="FunFam" id="2.60.260.20:FF:000002">
    <property type="entry name" value="Dnaj homolog subfamily b member"/>
    <property type="match status" value="1"/>
</dbReference>
<evidence type="ECO:0000313" key="4">
    <source>
        <dbReference type="EMBL" id="KFM69023.1"/>
    </source>
</evidence>
<proteinExistence type="predicted"/>
<dbReference type="Pfam" id="PF01556">
    <property type="entry name" value="DnaJ_C"/>
    <property type="match status" value="1"/>
</dbReference>
<dbReference type="STRING" id="407821.A0A087TV84"/>
<dbReference type="PRINTS" id="PR00625">
    <property type="entry name" value="JDOMAIN"/>
</dbReference>
<dbReference type="PANTHER" id="PTHR24078:SF553">
    <property type="entry name" value="DNAJ HOMOLOG SUBFAMILY B MEMBER 5"/>
    <property type="match status" value="1"/>
</dbReference>
<dbReference type="SMART" id="SM00271">
    <property type="entry name" value="DnaJ"/>
    <property type="match status" value="1"/>
</dbReference>
<dbReference type="GO" id="GO:0051082">
    <property type="term" value="F:unfolded protein binding"/>
    <property type="evidence" value="ECO:0007669"/>
    <property type="project" value="InterPro"/>
</dbReference>
<dbReference type="PROSITE" id="PS50076">
    <property type="entry name" value="DNAJ_2"/>
    <property type="match status" value="1"/>
</dbReference>
<keyword evidence="5" id="KW-1185">Reference proteome</keyword>
<dbReference type="Gene3D" id="1.10.287.110">
    <property type="entry name" value="DnaJ domain"/>
    <property type="match status" value="1"/>
</dbReference>
<dbReference type="Pfam" id="PF00226">
    <property type="entry name" value="DnaJ"/>
    <property type="match status" value="1"/>
</dbReference>
<dbReference type="OMA" id="LWIEVKP"/>
<dbReference type="InterPro" id="IPR051339">
    <property type="entry name" value="DnaJ_subfamily_B"/>
</dbReference>
<dbReference type="PROSITE" id="PS00636">
    <property type="entry name" value="DNAJ_1"/>
    <property type="match status" value="1"/>
</dbReference>
<dbReference type="EMBL" id="KK116897">
    <property type="protein sequence ID" value="KFM69023.1"/>
    <property type="molecule type" value="Genomic_DNA"/>
</dbReference>
<accession>A0A087TV84</accession>
<dbReference type="CDD" id="cd10747">
    <property type="entry name" value="DnaJ_C"/>
    <property type="match status" value="1"/>
</dbReference>
<dbReference type="CDD" id="cd06257">
    <property type="entry name" value="DnaJ"/>
    <property type="match status" value="1"/>
</dbReference>
<protein>
    <submittedName>
        <fullName evidence="4">DnaJ-like protein subfamily B member 4</fullName>
    </submittedName>
</protein>
<name>A0A087TV84_STEMI</name>
<reference evidence="4 5" key="1">
    <citation type="submission" date="2013-11" db="EMBL/GenBank/DDBJ databases">
        <title>Genome sequencing of Stegodyphus mimosarum.</title>
        <authorList>
            <person name="Bechsgaard J."/>
        </authorList>
    </citation>
    <scope>NUCLEOTIDE SEQUENCE [LARGE SCALE GENOMIC DNA]</scope>
</reference>
<dbReference type="AlphaFoldDB" id="A0A087TV84"/>
<organism evidence="4 5">
    <name type="scientific">Stegodyphus mimosarum</name>
    <name type="common">African social velvet spider</name>
    <dbReference type="NCBI Taxonomy" id="407821"/>
    <lineage>
        <taxon>Eukaryota</taxon>
        <taxon>Metazoa</taxon>
        <taxon>Ecdysozoa</taxon>
        <taxon>Arthropoda</taxon>
        <taxon>Chelicerata</taxon>
        <taxon>Arachnida</taxon>
        <taxon>Araneae</taxon>
        <taxon>Araneomorphae</taxon>
        <taxon>Entelegynae</taxon>
        <taxon>Eresoidea</taxon>
        <taxon>Eresidae</taxon>
        <taxon>Stegodyphus</taxon>
    </lineage>
</organism>
<gene>
    <name evidence="4" type="ORF">X975_20824</name>
</gene>
<feature type="non-terminal residue" evidence="4">
    <location>
        <position position="318"/>
    </location>
</feature>
<dbReference type="InterPro" id="IPR002939">
    <property type="entry name" value="DnaJ_C"/>
</dbReference>
<dbReference type="Proteomes" id="UP000054359">
    <property type="component" value="Unassembled WGS sequence"/>
</dbReference>
<dbReference type="OrthoDB" id="550424at2759"/>
<evidence type="ECO:0000259" key="3">
    <source>
        <dbReference type="PROSITE" id="PS50076"/>
    </source>
</evidence>
<dbReference type="InterPro" id="IPR001623">
    <property type="entry name" value="DnaJ_domain"/>
</dbReference>
<keyword evidence="1" id="KW-0143">Chaperone</keyword>
<dbReference type="GO" id="GO:0051087">
    <property type="term" value="F:protein-folding chaperone binding"/>
    <property type="evidence" value="ECO:0007669"/>
    <property type="project" value="TreeGrafter"/>
</dbReference>
<dbReference type="SUPFAM" id="SSF49493">
    <property type="entry name" value="HSP40/DnaJ peptide-binding domain"/>
    <property type="match status" value="2"/>
</dbReference>
<dbReference type="PANTHER" id="PTHR24078">
    <property type="entry name" value="DNAJ HOMOLOG SUBFAMILY C MEMBER"/>
    <property type="match status" value="1"/>
</dbReference>
<dbReference type="InterPro" id="IPR018253">
    <property type="entry name" value="DnaJ_domain_CS"/>
</dbReference>
<evidence type="ECO:0000313" key="5">
    <source>
        <dbReference type="Proteomes" id="UP000054359"/>
    </source>
</evidence>
<dbReference type="SUPFAM" id="SSF46565">
    <property type="entry name" value="Chaperone J-domain"/>
    <property type="match status" value="1"/>
</dbReference>
<dbReference type="GO" id="GO:0005829">
    <property type="term" value="C:cytosol"/>
    <property type="evidence" value="ECO:0007669"/>
    <property type="project" value="TreeGrafter"/>
</dbReference>
<sequence length="318" mass="36316">MGKKFYEVLGIPETATEDDIKKAYKKMALKYHPDKNKSPGAEAQFKAVSEAYEVLGDKKQRDKYDKFGDNPVKFENPAKDFSFGYAPSFFNLFNNSSNFDTFYGSDFPSYVSNPFFFRSQSTRNRAKKPQQPQQPLKKDPPITHDLYVSLEDVLIGCTKKMKIERNVLNPDRRTHHRETKVLTINVKPGWKAGTKITFKEEGDENPDTIPSDIVFIVKDKVHSIFERDGSNIRYNCNVTLKQALCGADIEIPTLTGEKIPFTLQEVIRPDSEQRFVGRGLPLPKDSSKRGDLIVTFRIQFPDNLTDTSKKILKECLPS</sequence>
<dbReference type="FunFam" id="2.60.260.20:FF:000013">
    <property type="entry name" value="DnaJ subfamily B member 11"/>
    <property type="match status" value="1"/>
</dbReference>
<dbReference type="InterPro" id="IPR036869">
    <property type="entry name" value="J_dom_sf"/>
</dbReference>
<dbReference type="Gene3D" id="2.60.260.20">
    <property type="entry name" value="Urease metallochaperone UreE, N-terminal domain"/>
    <property type="match status" value="2"/>
</dbReference>
<dbReference type="GO" id="GO:0006457">
    <property type="term" value="P:protein folding"/>
    <property type="evidence" value="ECO:0007669"/>
    <property type="project" value="InterPro"/>
</dbReference>